<protein>
    <submittedName>
        <fullName evidence="1">Uncharacterized protein</fullName>
    </submittedName>
</protein>
<sequence>MTDKQTLLAEWLQHKADETKAQDKRREVEDKLAKLLNIDATKDGTKTEQIDGFECKVTTRLNRKIDSDLAQEIAVENGIEDQLGIVFRWKPDLNLTAWKSASDDIKSKLIKAITTTASRPSFSITLKTKD</sequence>
<dbReference type="EMBL" id="LR797271">
    <property type="protein sequence ID" value="CAB4198375.1"/>
    <property type="molecule type" value="Genomic_DNA"/>
</dbReference>
<reference evidence="1" key="1">
    <citation type="submission" date="2020-05" db="EMBL/GenBank/DDBJ databases">
        <authorList>
            <person name="Chiriac C."/>
            <person name="Salcher M."/>
            <person name="Ghai R."/>
            <person name="Kavagutti S V."/>
        </authorList>
    </citation>
    <scope>NUCLEOTIDE SEQUENCE</scope>
</reference>
<name>A0A6J5S0K8_9CAUD</name>
<dbReference type="InterPro" id="IPR055597">
    <property type="entry name" value="DUF7173"/>
</dbReference>
<proteinExistence type="predicted"/>
<gene>
    <name evidence="1" type="ORF">UFOVP1309_78</name>
</gene>
<organism evidence="1">
    <name type="scientific">uncultured Caudovirales phage</name>
    <dbReference type="NCBI Taxonomy" id="2100421"/>
    <lineage>
        <taxon>Viruses</taxon>
        <taxon>Duplodnaviria</taxon>
        <taxon>Heunggongvirae</taxon>
        <taxon>Uroviricota</taxon>
        <taxon>Caudoviricetes</taxon>
        <taxon>Peduoviridae</taxon>
        <taxon>Maltschvirus</taxon>
        <taxon>Maltschvirus maltsch</taxon>
    </lineage>
</organism>
<dbReference type="Pfam" id="PF23791">
    <property type="entry name" value="DUF7173"/>
    <property type="match status" value="1"/>
</dbReference>
<evidence type="ECO:0000313" key="1">
    <source>
        <dbReference type="EMBL" id="CAB4198375.1"/>
    </source>
</evidence>
<accession>A0A6J5S0K8</accession>